<dbReference type="eggNOG" id="ENOG502RQWT">
    <property type="taxonomic scope" value="Eukaryota"/>
</dbReference>
<dbReference type="AlphaFoldDB" id="U7Q0D4"/>
<keyword evidence="2" id="KW-0732">Signal</keyword>
<evidence type="ECO:0000313" key="4">
    <source>
        <dbReference type="Proteomes" id="UP000018087"/>
    </source>
</evidence>
<dbReference type="EMBL" id="KI440844">
    <property type="protein sequence ID" value="ERT00420.1"/>
    <property type="molecule type" value="Genomic_DNA"/>
</dbReference>
<sequence length="204" mass="20860">MRVCLLAVSLLATATPVLGGLARRYDYLEPNATSSAGINGTAGSGGVANVNATTTGFPSTSTQFLTTTVTAISHPPGTLLSLISMITTRSETTYIPGPVTAYPATITETIVSTGTIEHRRTSSNGKSTTLHAKSTATWQVTLTVTDPNPPPPDTSDFSFPFFTPDPTDGGDGYVGPTDATDTTTDTATVTPPPTATATATTTTA</sequence>
<organism evidence="3 4">
    <name type="scientific">Sporothrix schenckii (strain ATCC 58251 / de Perez 2211183)</name>
    <name type="common">Rose-picker's disease fungus</name>
    <dbReference type="NCBI Taxonomy" id="1391915"/>
    <lineage>
        <taxon>Eukaryota</taxon>
        <taxon>Fungi</taxon>
        <taxon>Dikarya</taxon>
        <taxon>Ascomycota</taxon>
        <taxon>Pezizomycotina</taxon>
        <taxon>Sordariomycetes</taxon>
        <taxon>Sordariomycetidae</taxon>
        <taxon>Ophiostomatales</taxon>
        <taxon>Ophiostomataceae</taxon>
        <taxon>Sporothrix</taxon>
    </lineage>
</organism>
<proteinExistence type="predicted"/>
<accession>U7Q0D4</accession>
<feature type="compositionally biased region" description="Low complexity" evidence="1">
    <location>
        <begin position="154"/>
        <end position="167"/>
    </location>
</feature>
<dbReference type="OrthoDB" id="10571398at2759"/>
<evidence type="ECO:0000256" key="2">
    <source>
        <dbReference type="SAM" id="SignalP"/>
    </source>
</evidence>
<dbReference type="HOGENOM" id="CLU_1361195_0_0_1"/>
<feature type="signal peptide" evidence="2">
    <location>
        <begin position="1"/>
        <end position="19"/>
    </location>
</feature>
<name>U7Q0D4_SPOS1</name>
<evidence type="ECO:0000256" key="1">
    <source>
        <dbReference type="SAM" id="MobiDB-lite"/>
    </source>
</evidence>
<evidence type="ECO:0000313" key="3">
    <source>
        <dbReference type="EMBL" id="ERT00420.1"/>
    </source>
</evidence>
<feature type="compositionally biased region" description="Low complexity" evidence="1">
    <location>
        <begin position="174"/>
        <end position="204"/>
    </location>
</feature>
<reference evidence="4" key="1">
    <citation type="journal article" date="2014" name="Genome Announc.">
        <title>Genome sequence of the pathogenic fungus Sporothrix schenckii (ATCC 58251).</title>
        <authorList>
            <person name="Cuomo C.A."/>
            <person name="Rodriguez-Del Valle N."/>
            <person name="Perez-Sanchez L."/>
            <person name="Abouelleil A."/>
            <person name="Goldberg J."/>
            <person name="Young S."/>
            <person name="Zeng Q."/>
            <person name="Birren B.W."/>
        </authorList>
    </citation>
    <scope>NUCLEOTIDE SEQUENCE [LARGE SCALE GENOMIC DNA]</scope>
    <source>
        <strain evidence="4">ATCC 58251 / de Perez 2211183</strain>
    </source>
</reference>
<evidence type="ECO:0008006" key="5">
    <source>
        <dbReference type="Google" id="ProtNLM"/>
    </source>
</evidence>
<keyword evidence="4" id="KW-1185">Reference proteome</keyword>
<dbReference type="Proteomes" id="UP000018087">
    <property type="component" value="Unassembled WGS sequence"/>
</dbReference>
<gene>
    <name evidence="3" type="ORF">HMPREF1624_03791</name>
</gene>
<protein>
    <recommendedName>
        <fullName evidence="5">Yeast cell wall synthesis Kre9/Knh1 C-terminal domain-containing protein</fullName>
    </recommendedName>
</protein>
<feature type="chain" id="PRO_5004685857" description="Yeast cell wall synthesis Kre9/Knh1 C-terminal domain-containing protein" evidence="2">
    <location>
        <begin position="20"/>
        <end position="204"/>
    </location>
</feature>
<feature type="region of interest" description="Disordered" evidence="1">
    <location>
        <begin position="146"/>
        <end position="204"/>
    </location>
</feature>